<organism evidence="1 2">
    <name type="scientific">Nocardioides eburneiflavus</name>
    <dbReference type="NCBI Taxonomy" id="2518372"/>
    <lineage>
        <taxon>Bacteria</taxon>
        <taxon>Bacillati</taxon>
        <taxon>Actinomycetota</taxon>
        <taxon>Actinomycetes</taxon>
        <taxon>Propionibacteriales</taxon>
        <taxon>Nocardioidaceae</taxon>
        <taxon>Nocardioides</taxon>
    </lineage>
</organism>
<sequence length="785" mass="87439">MELPPVVVKADNAAWGERGTHLSDYGVRRGFLERYLDKVVGPAADRQARNGHYVPVRLVPRWDNHLSPLAIQVAAPRDFGGGPDDRNLGWIAHFDIRDWHEAGAGELARHSDHEIHAWALWLPSKGGRLMLALPANIRRLTTAIRQLLDAAPPPPRMSTLVLPRVQLTKDVLAEIRQFENAPAPIAAVSVAASPPTVASPMQLHVRSRKSDLLGSWRDGILLLADERLRPRIATHLANLGVEVRGGGGKAVNLTGEWRVGSLNVYARRPLDHYGRFKLSPSERWRLLCARLNLRDSVLWLEDMGLERIIRGYLTRLGLTVSDVQQAPFPWELSTTALPEDIVPVEVTSAHLPPKNGWHLLPHAQSLLPDMARDELNYDTWSGIDDWVDTSPYRAIYAEHVPEREQLLPGSAFTQRDARCRLCGLPTREFRTPICTDALAYCVACLRRARNGLSVSRRAAAEALRVIGDLEFAGEPLLETQLNALHIDPGSPVDADAVDWLLLCRTAIRRGEHPWTLLLVEAGLADDGVRMARGTILPARDGHVCFSLREKVVDDFLHMHKISHTREPLYPRHPVHNPRTRLRADWRLDDGTLVELWGLPENPAYATKMETKTRLAFVKGIPLVEIVEADLARLPDVFGKWLPEGAPSWQYSPQMIRKTTPRQPAASPSETSQLRAQTSAMSNAEARASRLARAAKALALRKQGYSRLQMAEELQINVDSLAALLRDAAFYADPSADPARLARANDAHRAKAAGWTKAQYRETHDLSAARASQGWQDSDVLSCRLS</sequence>
<evidence type="ECO:0000313" key="2">
    <source>
        <dbReference type="Proteomes" id="UP000297496"/>
    </source>
</evidence>
<dbReference type="EMBL" id="SRRO01000001">
    <property type="protein sequence ID" value="TGN65390.1"/>
    <property type="molecule type" value="Genomic_DNA"/>
</dbReference>
<name>A0A4Z1CL55_9ACTN</name>
<protein>
    <submittedName>
        <fullName evidence="1">Uncharacterized protein</fullName>
    </submittedName>
</protein>
<comment type="caution">
    <text evidence="1">The sequence shown here is derived from an EMBL/GenBank/DDBJ whole genome shotgun (WGS) entry which is preliminary data.</text>
</comment>
<dbReference type="Proteomes" id="UP000297496">
    <property type="component" value="Unassembled WGS sequence"/>
</dbReference>
<dbReference type="RefSeq" id="WP_135839886.1">
    <property type="nucleotide sequence ID" value="NZ_SRRO01000001.1"/>
</dbReference>
<keyword evidence="2" id="KW-1185">Reference proteome</keyword>
<accession>A0A4Z1CL55</accession>
<gene>
    <name evidence="1" type="ORF">EXE59_16585</name>
</gene>
<proteinExistence type="predicted"/>
<reference evidence="1 2" key="1">
    <citation type="submission" date="2019-04" db="EMBL/GenBank/DDBJ databases">
        <title>Three New Species of Nocardioides, Nocardioides euryhalodurans sp. nov., Nocardioides seonyuensis sp. nov. and Nocardioides eburneoflavus sp. nov. Isolated from Soil.</title>
        <authorList>
            <person name="Roh S.G."/>
            <person name="Lee C."/>
            <person name="Kim M.-K."/>
            <person name="Kim S.B."/>
        </authorList>
    </citation>
    <scope>NUCLEOTIDE SEQUENCE [LARGE SCALE GENOMIC DNA]</scope>
    <source>
        <strain evidence="1 2">MMS17-SY213</strain>
    </source>
</reference>
<evidence type="ECO:0000313" key="1">
    <source>
        <dbReference type="EMBL" id="TGN65390.1"/>
    </source>
</evidence>
<dbReference type="AlphaFoldDB" id="A0A4Z1CL55"/>
<dbReference type="OrthoDB" id="3893982at2"/>